<sequence>MQILAGQGGLILRLTGHGWLLRGLTGQGGCRPTLAGICLESRELCWPQPMLYEISYYFDLKSTPKQNKTGYFYFSLISHQWLGDTNCTVMSKVGGVAGAPVADGPYPGDGQAPELDDDEVMLLSVSGPKARFLRDLLTPCPHLWARARLLSRTLIVPLMMTMALMKLSSAHDGSRGSSDAL</sequence>
<dbReference type="Proteomes" id="UP000596661">
    <property type="component" value="Chromosome 4"/>
</dbReference>
<dbReference type="Gramene" id="evm.model.04.1332">
    <property type="protein sequence ID" value="cds.evm.model.04.1332"/>
    <property type="gene ID" value="evm.TU.04.1332"/>
</dbReference>
<proteinExistence type="predicted"/>
<dbReference type="EMBL" id="UZAU01000385">
    <property type="status" value="NOT_ANNOTATED_CDS"/>
    <property type="molecule type" value="Genomic_DNA"/>
</dbReference>
<reference evidence="1" key="2">
    <citation type="submission" date="2021-03" db="UniProtKB">
        <authorList>
            <consortium name="EnsemblPlants"/>
        </authorList>
    </citation>
    <scope>IDENTIFICATION</scope>
</reference>
<reference evidence="1" key="1">
    <citation type="submission" date="2018-11" db="EMBL/GenBank/DDBJ databases">
        <authorList>
            <person name="Grassa J C."/>
        </authorList>
    </citation>
    <scope>NUCLEOTIDE SEQUENCE [LARGE SCALE GENOMIC DNA]</scope>
</reference>
<accession>A0A803PCN0</accession>
<dbReference type="AlphaFoldDB" id="A0A803PCN0"/>
<evidence type="ECO:0000313" key="2">
    <source>
        <dbReference type="Proteomes" id="UP000596661"/>
    </source>
</evidence>
<name>A0A803PCN0_CANSA</name>
<organism evidence="1 2">
    <name type="scientific">Cannabis sativa</name>
    <name type="common">Hemp</name>
    <name type="synonym">Marijuana</name>
    <dbReference type="NCBI Taxonomy" id="3483"/>
    <lineage>
        <taxon>Eukaryota</taxon>
        <taxon>Viridiplantae</taxon>
        <taxon>Streptophyta</taxon>
        <taxon>Embryophyta</taxon>
        <taxon>Tracheophyta</taxon>
        <taxon>Spermatophyta</taxon>
        <taxon>Magnoliopsida</taxon>
        <taxon>eudicotyledons</taxon>
        <taxon>Gunneridae</taxon>
        <taxon>Pentapetalae</taxon>
        <taxon>rosids</taxon>
        <taxon>fabids</taxon>
        <taxon>Rosales</taxon>
        <taxon>Cannabaceae</taxon>
        <taxon>Cannabis</taxon>
    </lineage>
</organism>
<evidence type="ECO:0000313" key="1">
    <source>
        <dbReference type="EnsemblPlants" id="cds.evm.model.04.1332"/>
    </source>
</evidence>
<keyword evidence="2" id="KW-1185">Reference proteome</keyword>
<protein>
    <submittedName>
        <fullName evidence="1">Uncharacterized protein</fullName>
    </submittedName>
</protein>
<dbReference type="EnsemblPlants" id="evm.model.04.1332">
    <property type="protein sequence ID" value="cds.evm.model.04.1332"/>
    <property type="gene ID" value="evm.TU.04.1332"/>
</dbReference>